<dbReference type="STRING" id="1210090.GCA_001613185_01125"/>
<name>A0A366E2Q6_9NOCA</name>
<dbReference type="AlphaFoldDB" id="A0A366E2Q6"/>
<reference evidence="1 2" key="1">
    <citation type="submission" date="2018-06" db="EMBL/GenBank/DDBJ databases">
        <title>Genomic Encyclopedia of Type Strains, Phase IV (KMG-IV): sequencing the most valuable type-strain genomes for metagenomic binning, comparative biology and taxonomic classification.</title>
        <authorList>
            <person name="Goeker M."/>
        </authorList>
    </citation>
    <scope>NUCLEOTIDE SEQUENCE [LARGE SCALE GENOMIC DNA]</scope>
    <source>
        <strain evidence="1 2">DSM 44599</strain>
    </source>
</reference>
<dbReference type="Proteomes" id="UP000252586">
    <property type="component" value="Unassembled WGS sequence"/>
</dbReference>
<evidence type="ECO:0000313" key="1">
    <source>
        <dbReference type="EMBL" id="RBO96395.1"/>
    </source>
</evidence>
<organism evidence="1 2">
    <name type="scientific">Nocardia puris</name>
    <dbReference type="NCBI Taxonomy" id="208602"/>
    <lineage>
        <taxon>Bacteria</taxon>
        <taxon>Bacillati</taxon>
        <taxon>Actinomycetota</taxon>
        <taxon>Actinomycetes</taxon>
        <taxon>Mycobacteriales</taxon>
        <taxon>Nocardiaceae</taxon>
        <taxon>Nocardia</taxon>
    </lineage>
</organism>
<dbReference type="Pfam" id="PF20062">
    <property type="entry name" value="DUF6461"/>
    <property type="match status" value="1"/>
</dbReference>
<sequence>MLAIDGTIVTGYSPLDCPHRRHGAEPDRLNGFMRELGMTLDMRDDEGDWDDSDRDTDYSAALPRAFASAAKLTGVRFVPGILDRAMLVGPVAYR</sequence>
<keyword evidence="2" id="KW-1185">Reference proteome</keyword>
<gene>
    <name evidence="1" type="ORF">DFR74_101410</name>
</gene>
<evidence type="ECO:0000313" key="2">
    <source>
        <dbReference type="Proteomes" id="UP000252586"/>
    </source>
</evidence>
<protein>
    <submittedName>
        <fullName evidence="1">Uncharacterized protein</fullName>
    </submittedName>
</protein>
<proteinExistence type="predicted"/>
<dbReference type="InterPro" id="IPR045592">
    <property type="entry name" value="DUF6461"/>
</dbReference>
<dbReference type="EMBL" id="QNRE01000001">
    <property type="protein sequence ID" value="RBO96395.1"/>
    <property type="molecule type" value="Genomic_DNA"/>
</dbReference>
<comment type="caution">
    <text evidence="1">The sequence shown here is derived from an EMBL/GenBank/DDBJ whole genome shotgun (WGS) entry which is preliminary data.</text>
</comment>
<accession>A0A366E2Q6</accession>